<keyword evidence="1" id="KW-0175">Coiled coil</keyword>
<dbReference type="AlphaFoldDB" id="A0A292YCV9"/>
<protein>
    <submittedName>
        <fullName evidence="2">Uncharacterized protein</fullName>
    </submittedName>
</protein>
<dbReference type="EMBL" id="BDME01000001">
    <property type="protein sequence ID" value="GAX87289.1"/>
    <property type="molecule type" value="Genomic_DNA"/>
</dbReference>
<evidence type="ECO:0000313" key="3">
    <source>
        <dbReference type="Proteomes" id="UP000217944"/>
    </source>
</evidence>
<gene>
    <name evidence="2" type="ORF">LNAT_P0584</name>
</gene>
<accession>A0A292YCV9</accession>
<evidence type="ECO:0000313" key="2">
    <source>
        <dbReference type="EMBL" id="GAX87289.1"/>
    </source>
</evidence>
<dbReference type="RefSeq" id="WP_096258437.1">
    <property type="nucleotide sequence ID" value="NZ_BDME01000001.1"/>
</dbReference>
<dbReference type="Gene3D" id="3.30.420.40">
    <property type="match status" value="1"/>
</dbReference>
<organism evidence="2 3">
    <name type="scientific">Lebetimonas natsushimae</name>
    <dbReference type="NCBI Taxonomy" id="1936991"/>
    <lineage>
        <taxon>Bacteria</taxon>
        <taxon>Pseudomonadati</taxon>
        <taxon>Campylobacterota</taxon>
        <taxon>Epsilonproteobacteria</taxon>
        <taxon>Nautiliales</taxon>
        <taxon>Nautiliaceae</taxon>
        <taxon>Lebetimonas</taxon>
    </lineage>
</organism>
<comment type="caution">
    <text evidence="2">The sequence shown here is derived from an EMBL/GenBank/DDBJ whole genome shotgun (WGS) entry which is preliminary data.</text>
</comment>
<reference evidence="2 3" key="1">
    <citation type="journal article" date="2017" name="Syst. Appl. Microbiol.">
        <title>Lebetimonas natsushimae sp. nov., a novel strictly anaerobic, moderately thermophilic chemoautotroph isolated from a deep-sea hydrothermal vent polychaete nest in the Mid-Okinawa Trough.</title>
        <authorList>
            <person name="Nagata R."/>
            <person name="Takaki Y."/>
            <person name="Tame A."/>
            <person name="Nunoura T."/>
            <person name="Muto H."/>
            <person name="Mino S."/>
            <person name="Sawayama S."/>
            <person name="Takai K."/>
            <person name="Nakagawa S."/>
        </authorList>
    </citation>
    <scope>NUCLEOTIDE SEQUENCE [LARGE SCALE GENOMIC DNA]</scope>
    <source>
        <strain evidence="2 3">HS1857</strain>
    </source>
</reference>
<dbReference type="OrthoDB" id="5372287at2"/>
<evidence type="ECO:0000256" key="1">
    <source>
        <dbReference type="SAM" id="Coils"/>
    </source>
</evidence>
<name>A0A292YCV9_9BACT</name>
<feature type="coiled-coil region" evidence="1">
    <location>
        <begin position="392"/>
        <end position="426"/>
    </location>
</feature>
<sequence length="521" mass="61716">MKLKEKWNNVASKIKFLRKYNYDINKVVGVKGKERYILYANKKLLRIYRDDLRSTPLINTYIPIENAIFYNFELEKNLIEKIELDKFIETKVYEETGINETESYIIKYKIVDLLKNDKKVIVETVIVSESIIKNDFKYILDETGYIDYISFPAFSYRSLYQENILTYANDMFVVILEDKIFITFYSKGKLVKIVTISGGLDKIYDRVSKLNIANFDLETFKKLLNKKGLDQENYSSNEFIVYNELLKEFNTFGGIIEDQIKKLIEVYNIDNIDRIFITTKFGNIEGLDNYYSKYLNIDTFDFEFYENYNLDRLPIDPLLFLGMLETHYAYKYSDFKYNFSLFLREPTFFYRPSGQFVLSVTAATIIFSVVPLYQYINGLVYQYKNNHLNSKIQKYNKDISALVSKKSKLENQKNKIETVITKLLNKIKKDKLLINELYKFKYSYLPKSQELTDITLIINKNKVYIKNLNYKNSEFIIDVFSSKDSNIANLIDDLTHNGYNAYTDSIKLDNKKYISKIRIKE</sequence>
<dbReference type="Proteomes" id="UP000217944">
    <property type="component" value="Unassembled WGS sequence"/>
</dbReference>
<keyword evidence="3" id="KW-1185">Reference proteome</keyword>
<proteinExistence type="predicted"/>